<dbReference type="CDD" id="cd01741">
    <property type="entry name" value="GATase1_1"/>
    <property type="match status" value="1"/>
</dbReference>
<evidence type="ECO:0000313" key="3">
    <source>
        <dbReference type="Proteomes" id="UP000176914"/>
    </source>
</evidence>
<sequence>MKRILVVQSRTDESRIAGEQTHFRSALGGTADISFLSALDERLAWSTPDEFLKGIDGVIFGGSSDFDFHGGRPAKDPARLMSLILLSRTRNIISYTLAQRLPLLGVCFGHQMVAQMHGGEVENDTAQSKFGSYEVGLTEEGAKDPVFGHLPKSFFAQYAHKDSITTLPSGATLLAQSPACSFSALRYADKAYTVQFHPEVLRFPDIPGCTREAPEALKILPLWAQYALA</sequence>
<dbReference type="PROSITE" id="PS51273">
    <property type="entry name" value="GATASE_TYPE_1"/>
    <property type="match status" value="1"/>
</dbReference>
<dbReference type="InterPro" id="IPR017926">
    <property type="entry name" value="GATASE"/>
</dbReference>
<dbReference type="PANTHER" id="PTHR42695">
    <property type="entry name" value="GLUTAMINE AMIDOTRANSFERASE YLR126C-RELATED"/>
    <property type="match status" value="1"/>
</dbReference>
<feature type="domain" description="Glutamine amidotransferase" evidence="1">
    <location>
        <begin position="91"/>
        <end position="200"/>
    </location>
</feature>
<dbReference type="Pfam" id="PF00117">
    <property type="entry name" value="GATase"/>
    <property type="match status" value="1"/>
</dbReference>
<comment type="caution">
    <text evidence="2">The sequence shown here is derived from an EMBL/GenBank/DDBJ whole genome shotgun (WGS) entry which is preliminary data.</text>
</comment>
<dbReference type="Gene3D" id="3.40.50.880">
    <property type="match status" value="1"/>
</dbReference>
<dbReference type="GO" id="GO:0005829">
    <property type="term" value="C:cytosol"/>
    <property type="evidence" value="ECO:0007669"/>
    <property type="project" value="TreeGrafter"/>
</dbReference>
<reference evidence="2 3" key="1">
    <citation type="journal article" date="2016" name="Nat. Commun.">
        <title>Thousands of microbial genomes shed light on interconnected biogeochemical processes in an aquifer system.</title>
        <authorList>
            <person name="Anantharaman K."/>
            <person name="Brown C.T."/>
            <person name="Hug L.A."/>
            <person name="Sharon I."/>
            <person name="Castelle C.J."/>
            <person name="Probst A.J."/>
            <person name="Thomas B.C."/>
            <person name="Singh A."/>
            <person name="Wilkins M.J."/>
            <person name="Karaoz U."/>
            <person name="Brodie E.L."/>
            <person name="Williams K.H."/>
            <person name="Hubbard S.S."/>
            <person name="Banfield J.F."/>
        </authorList>
    </citation>
    <scope>NUCLEOTIDE SEQUENCE [LARGE SCALE GENOMIC DNA]</scope>
</reference>
<dbReference type="SUPFAM" id="SSF52317">
    <property type="entry name" value="Class I glutamine amidotransferase-like"/>
    <property type="match status" value="1"/>
</dbReference>
<proteinExistence type="predicted"/>
<dbReference type="InterPro" id="IPR044992">
    <property type="entry name" value="ChyE-like"/>
</dbReference>
<protein>
    <recommendedName>
        <fullName evidence="1">Glutamine amidotransferase domain-containing protein</fullName>
    </recommendedName>
</protein>
<gene>
    <name evidence="2" type="ORF">A3C20_00950</name>
</gene>
<dbReference type="Proteomes" id="UP000176914">
    <property type="component" value="Unassembled WGS sequence"/>
</dbReference>
<name>A0A1F6E5E8_9BACT</name>
<organism evidence="2 3">
    <name type="scientific">Candidatus Kaiserbacteria bacterium RIFCSPHIGHO2_02_FULL_55_25</name>
    <dbReference type="NCBI Taxonomy" id="1798498"/>
    <lineage>
        <taxon>Bacteria</taxon>
        <taxon>Candidatus Kaiseribacteriota</taxon>
    </lineage>
</organism>
<dbReference type="EMBL" id="MFLL01000028">
    <property type="protein sequence ID" value="OGG68760.1"/>
    <property type="molecule type" value="Genomic_DNA"/>
</dbReference>
<dbReference type="AlphaFoldDB" id="A0A1F6E5E8"/>
<evidence type="ECO:0000259" key="1">
    <source>
        <dbReference type="Pfam" id="PF00117"/>
    </source>
</evidence>
<dbReference type="InterPro" id="IPR029062">
    <property type="entry name" value="Class_I_gatase-like"/>
</dbReference>
<dbReference type="PANTHER" id="PTHR42695:SF5">
    <property type="entry name" value="GLUTAMINE AMIDOTRANSFERASE YLR126C-RELATED"/>
    <property type="match status" value="1"/>
</dbReference>
<accession>A0A1F6E5E8</accession>
<evidence type="ECO:0000313" key="2">
    <source>
        <dbReference type="EMBL" id="OGG68760.1"/>
    </source>
</evidence>